<feature type="compositionally biased region" description="Basic and acidic residues" evidence="1">
    <location>
        <begin position="389"/>
        <end position="403"/>
    </location>
</feature>
<feature type="domain" description="Reverse transcriptase Ty1/copia-type" evidence="2">
    <location>
        <begin position="276"/>
        <end position="380"/>
    </location>
</feature>
<protein>
    <submittedName>
        <fullName evidence="3">Putative ribonuclease H-like domain-containing protein</fullName>
    </submittedName>
</protein>
<feature type="region of interest" description="Disordered" evidence="1">
    <location>
        <begin position="97"/>
        <end position="118"/>
    </location>
</feature>
<evidence type="ECO:0000259" key="2">
    <source>
        <dbReference type="Pfam" id="PF07727"/>
    </source>
</evidence>
<feature type="non-terminal residue" evidence="3">
    <location>
        <position position="1"/>
    </location>
</feature>
<name>A0A699KW88_TANCI</name>
<sequence length="411" mass="46099">LPSIRFMRPFGCLVAILNTLDPLGKFQGKVDEGSGPAWLFDIDSLTQNMNYHPVLAESQTNSNAGFQDTEKQGRKELKHMYFFLCYLMKSVSTNIHSSSCDDQTRKQGDKTENKNKGKSHVVTITGFRDLKEKFKECINNSSNEVNAAGFSVSAAGLNLTNSTNEVSAAGPSNAAMPNLEDLSHNADDVGAEADINNMESIISVSLIPTTRIHRDHPTSQIISDLSLTTQTRSMARAVRDQGGISQMFNEDFHTCMFACFLSQEEPKRVHQALKDPRFEDPKYPDKVYKVVKALYGLHQALRAWYETLATYLLENRFQRGTIDQTLFIKKQQKEILLVQIYVDDIIFGATNKALCQSFEKLMKDKFQMSSMGELTFFLGKSASTPIDAEKPLLKDSDGKDVDVHTYSQENL</sequence>
<feature type="compositionally biased region" description="Basic and acidic residues" evidence="1">
    <location>
        <begin position="102"/>
        <end position="115"/>
    </location>
</feature>
<comment type="caution">
    <text evidence="3">The sequence shown here is derived from an EMBL/GenBank/DDBJ whole genome shotgun (WGS) entry which is preliminary data.</text>
</comment>
<proteinExistence type="predicted"/>
<dbReference type="InterPro" id="IPR013103">
    <property type="entry name" value="RVT_2"/>
</dbReference>
<feature type="region of interest" description="Disordered" evidence="1">
    <location>
        <begin position="389"/>
        <end position="411"/>
    </location>
</feature>
<reference evidence="3" key="1">
    <citation type="journal article" date="2019" name="Sci. Rep.">
        <title>Draft genome of Tanacetum cinerariifolium, the natural source of mosquito coil.</title>
        <authorList>
            <person name="Yamashiro T."/>
            <person name="Shiraishi A."/>
            <person name="Satake H."/>
            <person name="Nakayama K."/>
        </authorList>
    </citation>
    <scope>NUCLEOTIDE SEQUENCE</scope>
</reference>
<dbReference type="EMBL" id="BKCJ010547798">
    <property type="protein sequence ID" value="GFB08057.1"/>
    <property type="molecule type" value="Genomic_DNA"/>
</dbReference>
<dbReference type="AlphaFoldDB" id="A0A699KW88"/>
<evidence type="ECO:0000256" key="1">
    <source>
        <dbReference type="SAM" id="MobiDB-lite"/>
    </source>
</evidence>
<gene>
    <name evidence="3" type="ORF">Tci_680028</name>
</gene>
<evidence type="ECO:0000313" key="3">
    <source>
        <dbReference type="EMBL" id="GFB08057.1"/>
    </source>
</evidence>
<organism evidence="3">
    <name type="scientific">Tanacetum cinerariifolium</name>
    <name type="common">Dalmatian daisy</name>
    <name type="synonym">Chrysanthemum cinerariifolium</name>
    <dbReference type="NCBI Taxonomy" id="118510"/>
    <lineage>
        <taxon>Eukaryota</taxon>
        <taxon>Viridiplantae</taxon>
        <taxon>Streptophyta</taxon>
        <taxon>Embryophyta</taxon>
        <taxon>Tracheophyta</taxon>
        <taxon>Spermatophyta</taxon>
        <taxon>Magnoliopsida</taxon>
        <taxon>eudicotyledons</taxon>
        <taxon>Gunneridae</taxon>
        <taxon>Pentapetalae</taxon>
        <taxon>asterids</taxon>
        <taxon>campanulids</taxon>
        <taxon>Asterales</taxon>
        <taxon>Asteraceae</taxon>
        <taxon>Asteroideae</taxon>
        <taxon>Anthemideae</taxon>
        <taxon>Anthemidinae</taxon>
        <taxon>Tanacetum</taxon>
    </lineage>
</organism>
<dbReference type="Pfam" id="PF07727">
    <property type="entry name" value="RVT_2"/>
    <property type="match status" value="1"/>
</dbReference>
<accession>A0A699KW88</accession>